<dbReference type="PROSITE" id="PS50096">
    <property type="entry name" value="IQ"/>
    <property type="match status" value="1"/>
</dbReference>
<feature type="compositionally biased region" description="Low complexity" evidence="1">
    <location>
        <begin position="126"/>
        <end position="139"/>
    </location>
</feature>
<feature type="region of interest" description="Disordered" evidence="1">
    <location>
        <begin position="35"/>
        <end position="56"/>
    </location>
</feature>
<evidence type="ECO:0000313" key="4">
    <source>
        <dbReference type="Proteomes" id="UP000751190"/>
    </source>
</evidence>
<feature type="compositionally biased region" description="Low complexity" evidence="1">
    <location>
        <begin position="348"/>
        <end position="364"/>
    </location>
</feature>
<protein>
    <submittedName>
        <fullName evidence="3">Uncharacterized protein</fullName>
    </submittedName>
</protein>
<feature type="region of interest" description="Disordered" evidence="1">
    <location>
        <begin position="513"/>
        <end position="565"/>
    </location>
</feature>
<comment type="caution">
    <text evidence="3">The sequence shown here is derived from an EMBL/GenBank/DDBJ whole genome shotgun (WGS) entry which is preliminary data.</text>
</comment>
<keyword evidence="4" id="KW-1185">Reference proteome</keyword>
<sequence length="696" mass="72987">MAGRSLLWERDASQRAFEQQLAADAERVLRSVEPVDSAQAVRRASRPSTASSDAASARVAHGRCALVGQGVGTVAGAPPVPPLAGVALPLSRVPVRGARGWPLRATSDVVGTIHDRLFREAELKARPPSGARRASSPARQQRDPRLASPARTPRDAANIDDSRDGRALPSTSCARGAHVSERAKVESSRAPQRRAGALAQQHSALNARARAHCAVPPAATLPRAARRLPARLAARALAASVLQAAFRGARLRRQLRAVHAAARAIQRRARRRWPHATARQRAQLRALRASQAAAARVRSARAAVASADATAPARARHDSAPRQAGELDEIGSAASRLNGLRVSSHTHALAARGRAASPARAPGATQARLGRAPSSPRLARSAAAVPAAAACAVTLGVSLGCAPLRDAPTPARVDDEPPSARCSGQAGVPAAQPPRPSVPPLRRAPSPRENARAQLPRREVSPAHVRLHELHAQKLARVDEQHARRQRELAEAEMSGCTFRPLLQPVTAYDDVTDAQARVPSPRAREQRRTSARAGAPSQGGEGAMTVQPGADSAGGSAGAPRCAPRGAADVRRADSCSPARSVELAMLSSSFDRGLEGAAPPFLAPAVRPLRLAQRTRVTRAHADDAIDDGASSAWDAESDAQTEEEDDEGTVDGEQGTSASRASRRRAVATAPPDSPRPFSAEVSKRLLALGVVF</sequence>
<dbReference type="AlphaFoldDB" id="A0A8J5XDR0"/>
<dbReference type="EMBL" id="JAGTXO010000030">
    <property type="protein sequence ID" value="KAG8460860.1"/>
    <property type="molecule type" value="Genomic_DNA"/>
</dbReference>
<evidence type="ECO:0000313" key="3">
    <source>
        <dbReference type="EMBL" id="KAG8460860.1"/>
    </source>
</evidence>
<proteinExistence type="predicted"/>
<dbReference type="Proteomes" id="UP000751190">
    <property type="component" value="Unassembled WGS sequence"/>
</dbReference>
<reference evidence="3" key="1">
    <citation type="submission" date="2021-05" db="EMBL/GenBank/DDBJ databases">
        <title>The genome of the haptophyte Pavlova lutheri (Diacronema luteri, Pavlovales) - a model for lipid biosynthesis in eukaryotic algae.</title>
        <authorList>
            <person name="Hulatt C.J."/>
            <person name="Posewitz M.C."/>
        </authorList>
    </citation>
    <scope>NUCLEOTIDE SEQUENCE</scope>
    <source>
        <strain evidence="3">NIVA-4/92</strain>
    </source>
</reference>
<feature type="region of interest" description="Disordered" evidence="1">
    <location>
        <begin position="346"/>
        <end position="375"/>
    </location>
</feature>
<feature type="region of interest" description="Disordered" evidence="1">
    <location>
        <begin position="408"/>
        <end position="460"/>
    </location>
</feature>
<dbReference type="OMA" id="AEEWWIG"/>
<evidence type="ECO:0000256" key="1">
    <source>
        <dbReference type="SAM" id="MobiDB-lite"/>
    </source>
</evidence>
<accession>A0A8J5XDR0</accession>
<name>A0A8J5XDR0_DIALT</name>
<feature type="compositionally biased region" description="Acidic residues" evidence="1">
    <location>
        <begin position="638"/>
        <end position="653"/>
    </location>
</feature>
<dbReference type="EMBL" id="JAGTXO010000077">
    <property type="protein sequence ID" value="KAG8457213.1"/>
    <property type="molecule type" value="Genomic_DNA"/>
</dbReference>
<feature type="region of interest" description="Disordered" evidence="1">
    <location>
        <begin position="120"/>
        <end position="203"/>
    </location>
</feature>
<gene>
    <name evidence="2" type="ORF">KFE25_009792</name>
    <name evidence="3" type="ORF">KFE25_010915</name>
</gene>
<feature type="region of interest" description="Disordered" evidence="1">
    <location>
        <begin position="622"/>
        <end position="684"/>
    </location>
</feature>
<organism evidence="3 4">
    <name type="scientific">Diacronema lutheri</name>
    <name type="common">Unicellular marine alga</name>
    <name type="synonym">Monochrysis lutheri</name>
    <dbReference type="NCBI Taxonomy" id="2081491"/>
    <lineage>
        <taxon>Eukaryota</taxon>
        <taxon>Haptista</taxon>
        <taxon>Haptophyta</taxon>
        <taxon>Pavlovophyceae</taxon>
        <taxon>Pavlovales</taxon>
        <taxon>Pavlovaceae</taxon>
        <taxon>Diacronema</taxon>
    </lineage>
</organism>
<feature type="compositionally biased region" description="Low complexity" evidence="1">
    <location>
        <begin position="654"/>
        <end position="663"/>
    </location>
</feature>
<feature type="compositionally biased region" description="Basic and acidic residues" evidence="1">
    <location>
        <begin position="178"/>
        <end position="187"/>
    </location>
</feature>
<feature type="compositionally biased region" description="Low complexity" evidence="1">
    <location>
        <begin position="550"/>
        <end position="565"/>
    </location>
</feature>
<evidence type="ECO:0000313" key="2">
    <source>
        <dbReference type="EMBL" id="KAG8457213.1"/>
    </source>
</evidence>